<organism evidence="2 3">
    <name type="scientific">Haemophilus pittmaniae</name>
    <dbReference type="NCBI Taxonomy" id="249188"/>
    <lineage>
        <taxon>Bacteria</taxon>
        <taxon>Pseudomonadati</taxon>
        <taxon>Pseudomonadota</taxon>
        <taxon>Gammaproteobacteria</taxon>
        <taxon>Pasteurellales</taxon>
        <taxon>Pasteurellaceae</taxon>
        <taxon>Haemophilus</taxon>
    </lineage>
</organism>
<keyword evidence="1" id="KW-1133">Transmembrane helix</keyword>
<gene>
    <name evidence="2" type="ORF">NCTC13335_00709</name>
</gene>
<proteinExistence type="predicted"/>
<sequence>MEKQSQTIVHKHYYFRWIVQFVCIVCAFKLMAAGIKGWGWLLFIAVML</sequence>
<evidence type="ECO:0000313" key="3">
    <source>
        <dbReference type="Proteomes" id="UP000255264"/>
    </source>
</evidence>
<dbReference type="EMBL" id="UGHS01000003">
    <property type="protein sequence ID" value="STO92852.1"/>
    <property type="molecule type" value="Genomic_DNA"/>
</dbReference>
<reference evidence="2 3" key="1">
    <citation type="submission" date="2018-06" db="EMBL/GenBank/DDBJ databases">
        <authorList>
            <consortium name="Pathogen Informatics"/>
            <person name="Doyle S."/>
        </authorList>
    </citation>
    <scope>NUCLEOTIDE SEQUENCE [LARGE SCALE GENOMIC DNA]</scope>
    <source>
        <strain evidence="2 3">NCTC13335</strain>
    </source>
</reference>
<dbReference type="RefSeq" id="WP_005688562.1">
    <property type="nucleotide sequence ID" value="NZ_UGHS01000003.1"/>
</dbReference>
<evidence type="ECO:0000313" key="2">
    <source>
        <dbReference type="EMBL" id="STO92852.1"/>
    </source>
</evidence>
<keyword evidence="1" id="KW-0472">Membrane</keyword>
<protein>
    <submittedName>
        <fullName evidence="2">Uncharacterized protein</fullName>
    </submittedName>
</protein>
<keyword evidence="3" id="KW-1185">Reference proteome</keyword>
<feature type="transmembrane region" description="Helical" evidence="1">
    <location>
        <begin position="21"/>
        <end position="46"/>
    </location>
</feature>
<accession>A0A377IXF7</accession>
<name>A0A377IXF7_9PAST</name>
<dbReference type="AlphaFoldDB" id="A0A377IXF7"/>
<keyword evidence="1" id="KW-0812">Transmembrane</keyword>
<evidence type="ECO:0000256" key="1">
    <source>
        <dbReference type="SAM" id="Phobius"/>
    </source>
</evidence>
<dbReference type="Proteomes" id="UP000255264">
    <property type="component" value="Unassembled WGS sequence"/>
</dbReference>